<dbReference type="GO" id="GO:0003995">
    <property type="term" value="F:acyl-CoA dehydrogenase activity"/>
    <property type="evidence" value="ECO:0007669"/>
    <property type="project" value="TreeGrafter"/>
</dbReference>
<dbReference type="InterPro" id="IPR013786">
    <property type="entry name" value="AcylCoA_DH/ox_N"/>
</dbReference>
<dbReference type="InterPro" id="IPR036250">
    <property type="entry name" value="AcylCo_DH-like_C"/>
</dbReference>
<proteinExistence type="inferred from homology"/>
<dbReference type="GO" id="GO:0050660">
    <property type="term" value="F:flavin adenine dinucleotide binding"/>
    <property type="evidence" value="ECO:0007669"/>
    <property type="project" value="InterPro"/>
</dbReference>
<evidence type="ECO:0000256" key="5">
    <source>
        <dbReference type="ARBA" id="ARBA00023002"/>
    </source>
</evidence>
<keyword evidence="9" id="KW-1185">Reference proteome</keyword>
<dbReference type="PANTHER" id="PTHR43884:SF20">
    <property type="entry name" value="ACYL-COA DEHYDROGENASE FADE28"/>
    <property type="match status" value="1"/>
</dbReference>
<dbReference type="Pfam" id="PF02771">
    <property type="entry name" value="Acyl-CoA_dh_N"/>
    <property type="match status" value="1"/>
</dbReference>
<dbReference type="InterPro" id="IPR009075">
    <property type="entry name" value="AcylCo_DH/oxidase_C"/>
</dbReference>
<dbReference type="Proteomes" id="UP000298860">
    <property type="component" value="Unassembled WGS sequence"/>
</dbReference>
<comment type="caution">
    <text evidence="8">The sequence shown here is derived from an EMBL/GenBank/DDBJ whole genome shotgun (WGS) entry which is preliminary data.</text>
</comment>
<feature type="domain" description="Acyl-CoA dehydrogenase/oxidase N-terminal" evidence="7">
    <location>
        <begin position="12"/>
        <end position="124"/>
    </location>
</feature>
<comment type="similarity">
    <text evidence="2">Belongs to the acyl-CoA dehydrogenase family.</text>
</comment>
<reference evidence="9" key="1">
    <citation type="submission" date="2019-04" db="EMBL/GenBank/DDBJ databases">
        <title>Draft genome sequence of Pseudonocardiaceae bacterium SL3-2-4.</title>
        <authorList>
            <person name="Ningsih F."/>
            <person name="Yokota A."/>
            <person name="Sakai Y."/>
            <person name="Nanatani K."/>
            <person name="Yabe S."/>
            <person name="Oetari A."/>
            <person name="Sjamsuridzal W."/>
        </authorList>
    </citation>
    <scope>NUCLEOTIDE SEQUENCE [LARGE SCALE GENOMIC DNA]</scope>
    <source>
        <strain evidence="9">SL3-2-4</strain>
    </source>
</reference>
<evidence type="ECO:0000313" key="8">
    <source>
        <dbReference type="EMBL" id="GDY29137.1"/>
    </source>
</evidence>
<dbReference type="InterPro" id="IPR009100">
    <property type="entry name" value="AcylCoA_DH/oxidase_NM_dom_sf"/>
</dbReference>
<dbReference type="AlphaFoldDB" id="A0A4D4J580"/>
<evidence type="ECO:0000256" key="4">
    <source>
        <dbReference type="ARBA" id="ARBA00022827"/>
    </source>
</evidence>
<feature type="domain" description="Acyl-CoA dehydrogenase/oxidase C-terminal" evidence="6">
    <location>
        <begin position="242"/>
        <end position="356"/>
    </location>
</feature>
<evidence type="ECO:0000259" key="6">
    <source>
        <dbReference type="Pfam" id="PF00441"/>
    </source>
</evidence>
<evidence type="ECO:0000313" key="9">
    <source>
        <dbReference type="Proteomes" id="UP000298860"/>
    </source>
</evidence>
<dbReference type="InterPro" id="IPR046373">
    <property type="entry name" value="Acyl-CoA_Oxase/DH_mid-dom_sf"/>
</dbReference>
<evidence type="ECO:0000256" key="2">
    <source>
        <dbReference type="ARBA" id="ARBA00009347"/>
    </source>
</evidence>
<dbReference type="Gene3D" id="1.20.140.10">
    <property type="entry name" value="Butyryl-CoA Dehydrogenase, subunit A, domain 3"/>
    <property type="match status" value="1"/>
</dbReference>
<keyword evidence="5" id="KW-0560">Oxidoreductase</keyword>
<dbReference type="SUPFAM" id="SSF47203">
    <property type="entry name" value="Acyl-CoA dehydrogenase C-terminal domain-like"/>
    <property type="match status" value="1"/>
</dbReference>
<dbReference type="SUPFAM" id="SSF56645">
    <property type="entry name" value="Acyl-CoA dehydrogenase NM domain-like"/>
    <property type="match status" value="1"/>
</dbReference>
<evidence type="ECO:0000256" key="1">
    <source>
        <dbReference type="ARBA" id="ARBA00001974"/>
    </source>
</evidence>
<name>A0A4D4J580_9PSEU</name>
<dbReference type="EMBL" id="BJFL01000002">
    <property type="protein sequence ID" value="GDY29137.1"/>
    <property type="molecule type" value="Genomic_DNA"/>
</dbReference>
<sequence>MFGLLRGVYALTEEQVALRNAVRSLLSRRSDPAAVRAAAASGRGYDPDLWSVLCEQIGVAALAVPEEYGGAGAGVPEIRLVLEELGRTLTPSPLLGSAVLAAQALLASGDAEACKRLLPGIADGSRIATVLWTGPAGHWSAEDTACSAEPRGTGGWALHGRAHHVLDGDLADVLLVAARTDTGIGLFEVTPHQPGVHRRHAATMDLTRRLATVRLAGATGRRIGDDARPALRRARDTACAALSGEQVGAASRCLELTVEYAKARVQFDRPIGSFQALKHRMADMYVLVETARSASHAAAQAAEEGDAELLAARAAAAKTYCSEALCRVAAEMIQLHGGIAITWEHDAHLYFKRAHGSAQLFGQPREHAARLGRLLGLDGPARSGGSLG</sequence>
<keyword evidence="4" id="KW-0274">FAD</keyword>
<dbReference type="PANTHER" id="PTHR43884">
    <property type="entry name" value="ACYL-COA DEHYDROGENASE"/>
    <property type="match status" value="1"/>
</dbReference>
<accession>A0A4D4J580</accession>
<protein>
    <submittedName>
        <fullName evidence="8">Acyl-CoA dehydrogenase</fullName>
    </submittedName>
</protein>
<dbReference type="Pfam" id="PF00441">
    <property type="entry name" value="Acyl-CoA_dh_1"/>
    <property type="match status" value="1"/>
</dbReference>
<dbReference type="InterPro" id="IPR037069">
    <property type="entry name" value="AcylCoA_DH/ox_N_sf"/>
</dbReference>
<dbReference type="Gene3D" id="2.40.110.10">
    <property type="entry name" value="Butyryl-CoA Dehydrogenase, subunit A, domain 2"/>
    <property type="match status" value="1"/>
</dbReference>
<dbReference type="Gene3D" id="1.10.540.10">
    <property type="entry name" value="Acyl-CoA dehydrogenase/oxidase, N-terminal domain"/>
    <property type="match status" value="1"/>
</dbReference>
<organism evidence="8 9">
    <name type="scientific">Gandjariella thermophila</name>
    <dbReference type="NCBI Taxonomy" id="1931992"/>
    <lineage>
        <taxon>Bacteria</taxon>
        <taxon>Bacillati</taxon>
        <taxon>Actinomycetota</taxon>
        <taxon>Actinomycetes</taxon>
        <taxon>Pseudonocardiales</taxon>
        <taxon>Pseudonocardiaceae</taxon>
        <taxon>Gandjariella</taxon>
    </lineage>
</organism>
<evidence type="ECO:0000256" key="3">
    <source>
        <dbReference type="ARBA" id="ARBA00022630"/>
    </source>
</evidence>
<gene>
    <name evidence="8" type="ORF">GTS_07700</name>
</gene>
<keyword evidence="3" id="KW-0285">Flavoprotein</keyword>
<comment type="cofactor">
    <cofactor evidence="1">
        <name>FAD</name>
        <dbReference type="ChEBI" id="CHEBI:57692"/>
    </cofactor>
</comment>
<evidence type="ECO:0000259" key="7">
    <source>
        <dbReference type="Pfam" id="PF02771"/>
    </source>
</evidence>